<dbReference type="GO" id="GO:0004806">
    <property type="term" value="F:triacylglycerol lipase activity"/>
    <property type="evidence" value="ECO:0007669"/>
    <property type="project" value="TreeGrafter"/>
</dbReference>
<dbReference type="GO" id="GO:0005783">
    <property type="term" value="C:endoplasmic reticulum"/>
    <property type="evidence" value="ECO:0007669"/>
    <property type="project" value="TreeGrafter"/>
</dbReference>
<evidence type="ECO:0000313" key="4">
    <source>
        <dbReference type="EMBL" id="CCH41065.1"/>
    </source>
</evidence>
<dbReference type="PRINTS" id="PR00080">
    <property type="entry name" value="SDRFAMILY"/>
</dbReference>
<name>K0K8A4_WICCF</name>
<dbReference type="Proteomes" id="UP000009328">
    <property type="component" value="Unassembled WGS sequence"/>
</dbReference>
<keyword evidence="5" id="KW-1185">Reference proteome</keyword>
<dbReference type="Pfam" id="PF00106">
    <property type="entry name" value="adh_short"/>
    <property type="match status" value="1"/>
</dbReference>
<dbReference type="InterPro" id="IPR036291">
    <property type="entry name" value="NAD(P)-bd_dom_sf"/>
</dbReference>
<dbReference type="GO" id="GO:0000140">
    <property type="term" value="F:acylglycerone-phosphate reductase (NADP+) activity"/>
    <property type="evidence" value="ECO:0007669"/>
    <property type="project" value="TreeGrafter"/>
</dbReference>
<comment type="similarity">
    <text evidence="1 3">Belongs to the short-chain dehydrogenases/reductases (SDR) family.</text>
</comment>
<dbReference type="HOGENOM" id="CLU_010194_2_9_1"/>
<organism evidence="4 5">
    <name type="scientific">Wickerhamomyces ciferrii (strain ATCC 14091 / BCRC 22168 / CBS 111 / JCM 3599 / NBRC 0793 / NRRL Y-1031 F-60-10)</name>
    <name type="common">Yeast</name>
    <name type="synonym">Pichia ciferrii</name>
    <dbReference type="NCBI Taxonomy" id="1206466"/>
    <lineage>
        <taxon>Eukaryota</taxon>
        <taxon>Fungi</taxon>
        <taxon>Dikarya</taxon>
        <taxon>Ascomycota</taxon>
        <taxon>Saccharomycotina</taxon>
        <taxon>Saccharomycetes</taxon>
        <taxon>Phaffomycetales</taxon>
        <taxon>Wickerhamomycetaceae</taxon>
        <taxon>Wickerhamomyces</taxon>
    </lineage>
</organism>
<dbReference type="InParanoid" id="K0K8A4"/>
<dbReference type="GO" id="GO:0004316">
    <property type="term" value="F:3-oxoacyl-[acyl-carrier-protein] reductase (NADPH) activity"/>
    <property type="evidence" value="ECO:0007669"/>
    <property type="project" value="UniProtKB-EC"/>
</dbReference>
<dbReference type="InterPro" id="IPR002347">
    <property type="entry name" value="SDR_fam"/>
</dbReference>
<evidence type="ECO:0000313" key="5">
    <source>
        <dbReference type="Proteomes" id="UP000009328"/>
    </source>
</evidence>
<gene>
    <name evidence="4" type="ORF">BN7_602</name>
</gene>
<accession>K0K8A4</accession>
<dbReference type="PANTHER" id="PTHR44169">
    <property type="entry name" value="NADPH-DEPENDENT 1-ACYLDIHYDROXYACETONE PHOSPHATE REDUCTASE"/>
    <property type="match status" value="1"/>
</dbReference>
<sequence length="294" mass="32784">MSSSKPKTVFITGASSGIGYALAIEFAKRGYKVFAGARNVVKLKSLEQYGVIIHPVDITDKDSIYKIKEFIEEETGGELDILYNNAGVAPPKSSVFDLDTDELRHTYEVNFFGHVEVIKAFHKMIVATKGSIVFTGTALNYIAAPFHSSYSSSKGALHQLGKNLATEVNALGIKVFQVATGGVESEIDNNNGTSEPPINSIYHLDDGNIFDFGFDVKQKADIYAKNVVNDIESFLKWGWWSNYKIIYRGHEASLARELDIFFPYWLWPTFIVRFLKIDSAFAKIRAKLSKPKTS</sequence>
<dbReference type="GO" id="GO:0005811">
    <property type="term" value="C:lipid droplet"/>
    <property type="evidence" value="ECO:0007669"/>
    <property type="project" value="TreeGrafter"/>
</dbReference>
<dbReference type="PRINTS" id="PR00081">
    <property type="entry name" value="GDHRDH"/>
</dbReference>
<keyword evidence="2 4" id="KW-0560">Oxidoreductase</keyword>
<dbReference type="AlphaFoldDB" id="K0K8A4"/>
<evidence type="ECO:0000256" key="3">
    <source>
        <dbReference type="RuleBase" id="RU000363"/>
    </source>
</evidence>
<dbReference type="eggNOG" id="KOG1209">
    <property type="taxonomic scope" value="Eukaryota"/>
</dbReference>
<proteinExistence type="inferred from homology"/>
<dbReference type="GO" id="GO:0006654">
    <property type="term" value="P:phosphatidic acid biosynthetic process"/>
    <property type="evidence" value="ECO:0007669"/>
    <property type="project" value="TreeGrafter"/>
</dbReference>
<dbReference type="Gene3D" id="3.40.50.720">
    <property type="entry name" value="NAD(P)-binding Rossmann-like Domain"/>
    <property type="match status" value="1"/>
</dbReference>
<comment type="caution">
    <text evidence="4">The sequence shown here is derived from an EMBL/GenBank/DDBJ whole genome shotgun (WGS) entry which is preliminary data.</text>
</comment>
<protein>
    <submittedName>
        <fullName evidence="4">3-oxoacyl-[acyl-carrier-protein] reductase</fullName>
        <ecNumber evidence="4">1.1.1.100</ecNumber>
    </submittedName>
</protein>
<dbReference type="EMBL" id="CAIF01000011">
    <property type="protein sequence ID" value="CCH41065.1"/>
    <property type="molecule type" value="Genomic_DNA"/>
</dbReference>
<dbReference type="SUPFAM" id="SSF51735">
    <property type="entry name" value="NAD(P)-binding Rossmann-fold domains"/>
    <property type="match status" value="1"/>
</dbReference>
<dbReference type="STRING" id="1206466.K0K8A4"/>
<dbReference type="GO" id="GO:0019433">
    <property type="term" value="P:triglyceride catabolic process"/>
    <property type="evidence" value="ECO:0007669"/>
    <property type="project" value="TreeGrafter"/>
</dbReference>
<evidence type="ECO:0000256" key="2">
    <source>
        <dbReference type="ARBA" id="ARBA00023002"/>
    </source>
</evidence>
<dbReference type="EC" id="1.1.1.100" evidence="4"/>
<dbReference type="PANTHER" id="PTHR44169:SF6">
    <property type="entry name" value="NADPH-DEPENDENT 1-ACYLDIHYDROXYACETONE PHOSPHATE REDUCTASE"/>
    <property type="match status" value="1"/>
</dbReference>
<evidence type="ECO:0000256" key="1">
    <source>
        <dbReference type="ARBA" id="ARBA00006484"/>
    </source>
</evidence>
<reference evidence="4 5" key="1">
    <citation type="journal article" date="2012" name="Eukaryot. Cell">
        <title>Draft genome sequence of Wickerhamomyces ciferrii NRRL Y-1031 F-60-10.</title>
        <authorList>
            <person name="Schneider J."/>
            <person name="Andrea H."/>
            <person name="Blom J."/>
            <person name="Jaenicke S."/>
            <person name="Ruckert C."/>
            <person name="Schorsch C."/>
            <person name="Szczepanowski R."/>
            <person name="Farwick M."/>
            <person name="Goesmann A."/>
            <person name="Puhler A."/>
            <person name="Schaffer S."/>
            <person name="Tauch A."/>
            <person name="Kohler T."/>
            <person name="Brinkrolf K."/>
        </authorList>
    </citation>
    <scope>NUCLEOTIDE SEQUENCE [LARGE SCALE GENOMIC DNA]</scope>
    <source>
        <strain evidence="5">ATCC 14091 / BCRC 22168 / CBS 111 / JCM 3599 / NBRC 0793 / NRRL Y-1031 F-60-10</strain>
    </source>
</reference>